<reference evidence="2" key="1">
    <citation type="journal article" date="2010" name="Nat. Biotechnol.">
        <title>Draft genome sequence of the oilseed species Ricinus communis.</title>
        <authorList>
            <person name="Chan A.P."/>
            <person name="Crabtree J."/>
            <person name="Zhao Q."/>
            <person name="Lorenzi H."/>
            <person name="Orvis J."/>
            <person name="Puiu D."/>
            <person name="Melake-Berhan A."/>
            <person name="Jones K.M."/>
            <person name="Redman J."/>
            <person name="Chen G."/>
            <person name="Cahoon E.B."/>
            <person name="Gedil M."/>
            <person name="Stanke M."/>
            <person name="Haas B.J."/>
            <person name="Wortman J.R."/>
            <person name="Fraser-Liggett C.M."/>
            <person name="Ravel J."/>
            <person name="Rabinowicz P.D."/>
        </authorList>
    </citation>
    <scope>NUCLEOTIDE SEQUENCE [LARGE SCALE GENOMIC DNA]</scope>
    <source>
        <strain evidence="2">cv. Hale</strain>
    </source>
</reference>
<proteinExistence type="predicted"/>
<dbReference type="InParanoid" id="B9RND7"/>
<organism evidence="1 2">
    <name type="scientific">Ricinus communis</name>
    <name type="common">Castor bean</name>
    <dbReference type="NCBI Taxonomy" id="3988"/>
    <lineage>
        <taxon>Eukaryota</taxon>
        <taxon>Viridiplantae</taxon>
        <taxon>Streptophyta</taxon>
        <taxon>Embryophyta</taxon>
        <taxon>Tracheophyta</taxon>
        <taxon>Spermatophyta</taxon>
        <taxon>Magnoliopsida</taxon>
        <taxon>eudicotyledons</taxon>
        <taxon>Gunneridae</taxon>
        <taxon>Pentapetalae</taxon>
        <taxon>rosids</taxon>
        <taxon>fabids</taxon>
        <taxon>Malpighiales</taxon>
        <taxon>Euphorbiaceae</taxon>
        <taxon>Acalyphoideae</taxon>
        <taxon>Acalypheae</taxon>
        <taxon>Ricinus</taxon>
    </lineage>
</organism>
<sequence length="88" mass="10167">MYIQVGIEMDSAKDCMHAGYGIDLDPDHGPFIIWYQPTYQMCFILEEVIQYYGKEWDLCHLNPDLTETEMIEASLTDVTETRSLAQAN</sequence>
<dbReference type="EMBL" id="EQ973790">
    <property type="protein sequence ID" value="EEF47260.1"/>
    <property type="molecule type" value="Genomic_DNA"/>
</dbReference>
<dbReference type="Proteomes" id="UP000008311">
    <property type="component" value="Unassembled WGS sequence"/>
</dbReference>
<accession>B9RND7</accession>
<evidence type="ECO:0000313" key="2">
    <source>
        <dbReference type="Proteomes" id="UP000008311"/>
    </source>
</evidence>
<gene>
    <name evidence="1" type="ORF">RCOM_1346990</name>
</gene>
<keyword evidence="2" id="KW-1185">Reference proteome</keyword>
<evidence type="ECO:0000313" key="1">
    <source>
        <dbReference type="EMBL" id="EEF47260.1"/>
    </source>
</evidence>
<dbReference type="AlphaFoldDB" id="B9RND7"/>
<name>B9RND7_RICCO</name>
<protein>
    <submittedName>
        <fullName evidence="1">Uncharacterized protein</fullName>
    </submittedName>
</protein>